<proteinExistence type="predicted"/>
<keyword evidence="3" id="KW-1185">Reference proteome</keyword>
<feature type="transmembrane region" description="Helical" evidence="1">
    <location>
        <begin position="70"/>
        <end position="90"/>
    </location>
</feature>
<evidence type="ECO:0000313" key="3">
    <source>
        <dbReference type="Proteomes" id="UP000636949"/>
    </source>
</evidence>
<gene>
    <name evidence="2" type="ORF">GCM10010995_22470</name>
</gene>
<dbReference type="Pfam" id="PF20327">
    <property type="entry name" value="DUF6622"/>
    <property type="match status" value="1"/>
</dbReference>
<evidence type="ECO:0000313" key="2">
    <source>
        <dbReference type="EMBL" id="GGG04480.1"/>
    </source>
</evidence>
<organism evidence="2 3">
    <name type="scientific">Cysteiniphilum litorale</name>
    <dbReference type="NCBI Taxonomy" id="2056700"/>
    <lineage>
        <taxon>Bacteria</taxon>
        <taxon>Pseudomonadati</taxon>
        <taxon>Pseudomonadota</taxon>
        <taxon>Gammaproteobacteria</taxon>
        <taxon>Thiotrichales</taxon>
        <taxon>Fastidiosibacteraceae</taxon>
        <taxon>Cysteiniphilum</taxon>
    </lineage>
</organism>
<dbReference type="AlphaFoldDB" id="A0A8J3E9L3"/>
<dbReference type="RefSeq" id="WP_117003567.1">
    <property type="nucleotide sequence ID" value="NZ_BMJS01000031.1"/>
</dbReference>
<feature type="transmembrane region" description="Helical" evidence="1">
    <location>
        <begin position="41"/>
        <end position="64"/>
    </location>
</feature>
<feature type="transmembrane region" description="Helical" evidence="1">
    <location>
        <begin position="140"/>
        <end position="161"/>
    </location>
</feature>
<reference evidence="2" key="2">
    <citation type="submission" date="2020-09" db="EMBL/GenBank/DDBJ databases">
        <authorList>
            <person name="Sun Q."/>
            <person name="Zhou Y."/>
        </authorList>
    </citation>
    <scope>NUCLEOTIDE SEQUENCE</scope>
    <source>
        <strain evidence="2">CGMCC 1.15758</strain>
    </source>
</reference>
<dbReference type="Proteomes" id="UP000636949">
    <property type="component" value="Unassembled WGS sequence"/>
</dbReference>
<dbReference type="EMBL" id="BMJS01000031">
    <property type="protein sequence ID" value="GGG04480.1"/>
    <property type="molecule type" value="Genomic_DNA"/>
</dbReference>
<reference evidence="2" key="1">
    <citation type="journal article" date="2014" name="Int. J. Syst. Evol. Microbiol.">
        <title>Complete genome sequence of Corynebacterium casei LMG S-19264T (=DSM 44701T), isolated from a smear-ripened cheese.</title>
        <authorList>
            <consortium name="US DOE Joint Genome Institute (JGI-PGF)"/>
            <person name="Walter F."/>
            <person name="Albersmeier A."/>
            <person name="Kalinowski J."/>
            <person name="Ruckert C."/>
        </authorList>
    </citation>
    <scope>NUCLEOTIDE SEQUENCE</scope>
    <source>
        <strain evidence="2">CGMCC 1.15758</strain>
    </source>
</reference>
<dbReference type="InterPro" id="IPR046730">
    <property type="entry name" value="DUF6622"/>
</dbReference>
<feature type="transmembrane region" description="Helical" evidence="1">
    <location>
        <begin position="6"/>
        <end position="29"/>
    </location>
</feature>
<feature type="transmembrane region" description="Helical" evidence="1">
    <location>
        <begin position="102"/>
        <end position="120"/>
    </location>
</feature>
<protein>
    <recommendedName>
        <fullName evidence="4">DUF1453 domain-containing protein</fullName>
    </recommendedName>
</protein>
<sequence>MNTTTISFWTMLIYTPWWVYLIFIYCLVIGIKATKPRTVSLTKLSIIPIIFTLLSLDTLISVFPLTLTNIIIWIIAILIGIGIGLIIALNGKYDVIVNNKSIHFHGGWFTFVLLVIIFISKYDVNYKLALEPALADQFTFSLISLSVSGICSGLFVGRLIGYIKRYRQAKQAINSTYN</sequence>
<evidence type="ECO:0000256" key="1">
    <source>
        <dbReference type="SAM" id="Phobius"/>
    </source>
</evidence>
<keyword evidence="1" id="KW-1133">Transmembrane helix</keyword>
<evidence type="ECO:0008006" key="4">
    <source>
        <dbReference type="Google" id="ProtNLM"/>
    </source>
</evidence>
<dbReference type="OrthoDB" id="3034721at2"/>
<accession>A0A8J3E9L3</accession>
<comment type="caution">
    <text evidence="2">The sequence shown here is derived from an EMBL/GenBank/DDBJ whole genome shotgun (WGS) entry which is preliminary data.</text>
</comment>
<keyword evidence="1" id="KW-0472">Membrane</keyword>
<keyword evidence="1" id="KW-0812">Transmembrane</keyword>
<name>A0A8J3E9L3_9GAMM</name>